<reference evidence="3" key="2">
    <citation type="submission" date="2013-12" db="EMBL/GenBank/DDBJ databases">
        <authorList>
            <person name="Yu Y."/>
            <person name="Lee S."/>
            <person name="de Baynast K."/>
            <person name="Wissotski M."/>
            <person name="Liu L."/>
            <person name="Talag J."/>
            <person name="Goicoechea J."/>
            <person name="Angelova A."/>
            <person name="Jetty R."/>
            <person name="Kudrna D."/>
            <person name="Golser W."/>
            <person name="Rivera L."/>
            <person name="Zhang J."/>
            <person name="Wing R."/>
        </authorList>
    </citation>
    <scope>NUCLEOTIDE SEQUENCE</scope>
</reference>
<evidence type="ECO:0000313" key="3">
    <source>
        <dbReference type="Proteomes" id="UP000032180"/>
    </source>
</evidence>
<feature type="transmembrane region" description="Helical" evidence="1">
    <location>
        <begin position="85"/>
        <end position="103"/>
    </location>
</feature>
<evidence type="ECO:0000256" key="1">
    <source>
        <dbReference type="SAM" id="Phobius"/>
    </source>
</evidence>
<dbReference type="EnsemblPlants" id="LPERR07G23050.1">
    <property type="protein sequence ID" value="LPERR07G23050.1"/>
    <property type="gene ID" value="LPERR07G23050"/>
</dbReference>
<feature type="transmembrane region" description="Helical" evidence="1">
    <location>
        <begin position="31"/>
        <end position="49"/>
    </location>
</feature>
<protein>
    <submittedName>
        <fullName evidence="2">Uncharacterized protein</fullName>
    </submittedName>
</protein>
<feature type="transmembrane region" description="Helical" evidence="1">
    <location>
        <begin position="109"/>
        <end position="131"/>
    </location>
</feature>
<dbReference type="Proteomes" id="UP000032180">
    <property type="component" value="Chromosome 7"/>
</dbReference>
<keyword evidence="1" id="KW-0472">Membrane</keyword>
<feature type="transmembrane region" description="Helical" evidence="1">
    <location>
        <begin position="143"/>
        <end position="163"/>
    </location>
</feature>
<reference evidence="2 3" key="1">
    <citation type="submission" date="2012-08" db="EMBL/GenBank/DDBJ databases">
        <title>Oryza genome evolution.</title>
        <authorList>
            <person name="Wing R.A."/>
        </authorList>
    </citation>
    <scope>NUCLEOTIDE SEQUENCE</scope>
</reference>
<dbReference type="Gramene" id="LPERR07G23050.1">
    <property type="protein sequence ID" value="LPERR07G23050.1"/>
    <property type="gene ID" value="LPERR07G23050"/>
</dbReference>
<accession>A0A0D9X2W8</accession>
<sequence>MDADVEILETLSFMVKTLYFRLQHTGHPDQMFVILIHLYEIGLALMVLLKLQFRELDRSNESDTMSWRDILGNWLDPMAKLRVQFCLFTLATGGYGMGVLLSSNRPVHFYLAGLAVFIISISLKMVQAYLWSGVRHADFDARVSMICCSLVVYMLVLLVATYVL</sequence>
<reference evidence="2" key="3">
    <citation type="submission" date="2015-04" db="UniProtKB">
        <authorList>
            <consortium name="EnsemblPlants"/>
        </authorList>
    </citation>
    <scope>IDENTIFICATION</scope>
</reference>
<evidence type="ECO:0000313" key="2">
    <source>
        <dbReference type="EnsemblPlants" id="LPERR07G23050.1"/>
    </source>
</evidence>
<dbReference type="HOGENOM" id="CLU_1621410_0_0_1"/>
<keyword evidence="1" id="KW-0812">Transmembrane</keyword>
<dbReference type="AlphaFoldDB" id="A0A0D9X2W8"/>
<keyword evidence="1" id="KW-1133">Transmembrane helix</keyword>
<keyword evidence="3" id="KW-1185">Reference proteome</keyword>
<organism evidence="2 3">
    <name type="scientific">Leersia perrieri</name>
    <dbReference type="NCBI Taxonomy" id="77586"/>
    <lineage>
        <taxon>Eukaryota</taxon>
        <taxon>Viridiplantae</taxon>
        <taxon>Streptophyta</taxon>
        <taxon>Embryophyta</taxon>
        <taxon>Tracheophyta</taxon>
        <taxon>Spermatophyta</taxon>
        <taxon>Magnoliopsida</taxon>
        <taxon>Liliopsida</taxon>
        <taxon>Poales</taxon>
        <taxon>Poaceae</taxon>
        <taxon>BOP clade</taxon>
        <taxon>Oryzoideae</taxon>
        <taxon>Oryzeae</taxon>
        <taxon>Oryzinae</taxon>
        <taxon>Leersia</taxon>
    </lineage>
</organism>
<name>A0A0D9X2W8_9ORYZ</name>
<proteinExistence type="predicted"/>